<dbReference type="EMBL" id="CP102846">
    <property type="protein sequence ID" value="UVF22342.1"/>
    <property type="molecule type" value="Genomic_DNA"/>
</dbReference>
<keyword evidence="4" id="KW-1185">Reference proteome</keyword>
<dbReference type="RefSeq" id="WP_173945842.1">
    <property type="nucleotide sequence ID" value="NZ_CP102846.1"/>
</dbReference>
<dbReference type="PANTHER" id="PTHR43037">
    <property type="entry name" value="UNNAMED PRODUCT-RELATED"/>
    <property type="match status" value="1"/>
</dbReference>
<gene>
    <name evidence="3" type="ORF">HPT29_027070</name>
</gene>
<sequence>MNAQPNIDMLEATRLTREGRLAEAMALLQGGLAGAHSATTASSAGGDESTRAAGHFRRIIDMVPPSAGGGAWTPPKFDLPPKASSPLGGFAGGSGQPQVPEALRGFLDRMGQPGSALGLDGLAGRGSARAPAPLPEGARFEERTFANEAGSRTYKLYIPSGYTGQPVPLVVMLHGCTQSPDDFAAGTRMNELAEEQTFLVAYPAQAQSANVSKCWNWFNAADQQRDQGEPSLIAGITRQIMRDLSVEPGRVYVAGLSAGGAAAAIMGSAYPDLYAAVGVHSGLACGAARDMPSAFAAMRQGGAPHRNEAKQPVPTIVFHGDRDTTVNPVNGDQVVAQSRAGSDLRTTVSRGQTPGGIRYTRTVECDDSGHPMLEHWVLHGAGHAWSGGSSAGSYTEPKGPNASREMMRFFLEHPKPAAASPA</sequence>
<dbReference type="InterPro" id="IPR029058">
    <property type="entry name" value="AB_hydrolase_fold"/>
</dbReference>
<dbReference type="PANTHER" id="PTHR43037:SF1">
    <property type="entry name" value="BLL1128 PROTEIN"/>
    <property type="match status" value="1"/>
</dbReference>
<evidence type="ECO:0000256" key="1">
    <source>
        <dbReference type="ARBA" id="ARBA00022729"/>
    </source>
</evidence>
<proteinExistence type="predicted"/>
<evidence type="ECO:0000256" key="2">
    <source>
        <dbReference type="ARBA" id="ARBA00022801"/>
    </source>
</evidence>
<dbReference type="NCBIfam" id="TIGR01840">
    <property type="entry name" value="esterase_phb"/>
    <property type="match status" value="1"/>
</dbReference>
<dbReference type="InterPro" id="IPR010126">
    <property type="entry name" value="Esterase_phb"/>
</dbReference>
<accession>A0ABY5S2S2</accession>
<reference evidence="3" key="1">
    <citation type="submission" date="2022-08" db="EMBL/GenBank/DDBJ databases">
        <title>Microvirga terrae sp. nov., isolated from soil.</title>
        <authorList>
            <person name="Kim K.H."/>
            <person name="Seo Y.L."/>
            <person name="Kim J.M."/>
            <person name="Lee J.K."/>
            <person name="Han D.M."/>
            <person name="Jeon C.O."/>
        </authorList>
    </citation>
    <scope>NUCLEOTIDE SEQUENCE</scope>
    <source>
        <strain evidence="3">R24</strain>
        <plasmid evidence="3">pR24_1</plasmid>
    </source>
</reference>
<evidence type="ECO:0000313" key="4">
    <source>
        <dbReference type="Proteomes" id="UP001017257"/>
    </source>
</evidence>
<name>A0ABY5S2S2_9HYPH</name>
<protein>
    <submittedName>
        <fullName evidence="3">PHB depolymerase family esterase</fullName>
    </submittedName>
</protein>
<keyword evidence="3" id="KW-0614">Plasmid</keyword>
<dbReference type="SUPFAM" id="SSF53474">
    <property type="entry name" value="alpha/beta-Hydrolases"/>
    <property type="match status" value="1"/>
</dbReference>
<organism evidence="3 4">
    <name type="scientific">Microvirga terrae</name>
    <dbReference type="NCBI Taxonomy" id="2740529"/>
    <lineage>
        <taxon>Bacteria</taxon>
        <taxon>Pseudomonadati</taxon>
        <taxon>Pseudomonadota</taxon>
        <taxon>Alphaproteobacteria</taxon>
        <taxon>Hyphomicrobiales</taxon>
        <taxon>Methylobacteriaceae</taxon>
        <taxon>Microvirga</taxon>
    </lineage>
</organism>
<keyword evidence="1" id="KW-0732">Signal</keyword>
<dbReference type="InterPro" id="IPR050955">
    <property type="entry name" value="Plant_Biomass_Hydrol_Est"/>
</dbReference>
<dbReference type="Proteomes" id="UP001017257">
    <property type="component" value="Plasmid pR24_1"/>
</dbReference>
<evidence type="ECO:0000313" key="3">
    <source>
        <dbReference type="EMBL" id="UVF22342.1"/>
    </source>
</evidence>
<dbReference type="Gene3D" id="3.40.50.1820">
    <property type="entry name" value="alpha/beta hydrolase"/>
    <property type="match status" value="1"/>
</dbReference>
<geneLocation type="plasmid" evidence="3 4">
    <name>pR24_1</name>
</geneLocation>
<keyword evidence="2" id="KW-0378">Hydrolase</keyword>
<dbReference type="Pfam" id="PF10503">
    <property type="entry name" value="Esterase_PHB"/>
    <property type="match status" value="1"/>
</dbReference>